<reference evidence="2 3" key="1">
    <citation type="submission" date="2024-04" db="EMBL/GenBank/DDBJ databases">
        <authorList>
            <consortium name="Genoscope - CEA"/>
            <person name="William W."/>
        </authorList>
    </citation>
    <scope>NUCLEOTIDE SEQUENCE [LARGE SCALE GENOMIC DNA]</scope>
</reference>
<sequence length="60" mass="6770">IKLDRERVANGLTKLFSTNDLVDNMKKELVALEPELKQKSADTAALMEKLKIDQEKADIV</sequence>
<dbReference type="PANTHER" id="PTHR22878">
    <property type="entry name" value="DYNEIN HEAVY CHAIN 6, AXONEMAL-LIKE-RELATED"/>
    <property type="match status" value="1"/>
</dbReference>
<dbReference type="GO" id="GO:0045505">
    <property type="term" value="F:dynein intermediate chain binding"/>
    <property type="evidence" value="ECO:0007669"/>
    <property type="project" value="InterPro"/>
</dbReference>
<evidence type="ECO:0000313" key="2">
    <source>
        <dbReference type="EMBL" id="CAL1548309.1"/>
    </source>
</evidence>
<evidence type="ECO:0000259" key="1">
    <source>
        <dbReference type="Pfam" id="PF12777"/>
    </source>
</evidence>
<accession>A0AAV2IMD4</accession>
<proteinExistence type="predicted"/>
<dbReference type="Proteomes" id="UP001497497">
    <property type="component" value="Unassembled WGS sequence"/>
</dbReference>
<evidence type="ECO:0000313" key="3">
    <source>
        <dbReference type="Proteomes" id="UP001497497"/>
    </source>
</evidence>
<comment type="caution">
    <text evidence="2">The sequence shown here is derived from an EMBL/GenBank/DDBJ whole genome shotgun (WGS) entry which is preliminary data.</text>
</comment>
<keyword evidence="3" id="KW-1185">Reference proteome</keyword>
<feature type="non-terminal residue" evidence="2">
    <location>
        <position position="60"/>
    </location>
</feature>
<name>A0AAV2IMD4_LYMST</name>
<dbReference type="InterPro" id="IPR024743">
    <property type="entry name" value="Dynein_HC_stalk"/>
</dbReference>
<dbReference type="InterPro" id="IPR026983">
    <property type="entry name" value="DHC"/>
</dbReference>
<dbReference type="EMBL" id="CAXITT010001269">
    <property type="protein sequence ID" value="CAL1548309.1"/>
    <property type="molecule type" value="Genomic_DNA"/>
</dbReference>
<feature type="non-terminal residue" evidence="2">
    <location>
        <position position="1"/>
    </location>
</feature>
<dbReference type="GO" id="GO:0051959">
    <property type="term" value="F:dynein light intermediate chain binding"/>
    <property type="evidence" value="ECO:0007669"/>
    <property type="project" value="InterPro"/>
</dbReference>
<dbReference type="GO" id="GO:0007018">
    <property type="term" value="P:microtubule-based movement"/>
    <property type="evidence" value="ECO:0007669"/>
    <property type="project" value="InterPro"/>
</dbReference>
<protein>
    <recommendedName>
        <fullName evidence="1">Dynein heavy chain coiled coil stalk domain-containing protein</fullName>
    </recommendedName>
</protein>
<dbReference type="Pfam" id="PF12777">
    <property type="entry name" value="MT"/>
    <property type="match status" value="1"/>
</dbReference>
<dbReference type="Gene3D" id="1.10.287.2610">
    <property type="match status" value="1"/>
</dbReference>
<dbReference type="GO" id="GO:0030286">
    <property type="term" value="C:dynein complex"/>
    <property type="evidence" value="ECO:0007669"/>
    <property type="project" value="InterPro"/>
</dbReference>
<dbReference type="AlphaFoldDB" id="A0AAV2IMD4"/>
<feature type="domain" description="Dynein heavy chain coiled coil stalk" evidence="1">
    <location>
        <begin position="6"/>
        <end position="57"/>
    </location>
</feature>
<gene>
    <name evidence="2" type="ORF">GSLYS_00021626001</name>
</gene>
<organism evidence="2 3">
    <name type="scientific">Lymnaea stagnalis</name>
    <name type="common">Great pond snail</name>
    <name type="synonym">Helix stagnalis</name>
    <dbReference type="NCBI Taxonomy" id="6523"/>
    <lineage>
        <taxon>Eukaryota</taxon>
        <taxon>Metazoa</taxon>
        <taxon>Spiralia</taxon>
        <taxon>Lophotrochozoa</taxon>
        <taxon>Mollusca</taxon>
        <taxon>Gastropoda</taxon>
        <taxon>Heterobranchia</taxon>
        <taxon>Euthyneura</taxon>
        <taxon>Panpulmonata</taxon>
        <taxon>Hygrophila</taxon>
        <taxon>Lymnaeoidea</taxon>
        <taxon>Lymnaeidae</taxon>
        <taxon>Lymnaea</taxon>
    </lineage>
</organism>
<dbReference type="PANTHER" id="PTHR22878:SF68">
    <property type="entry name" value="DYNEIN HEAVY CHAIN 6, AXONEMAL-LIKE"/>
    <property type="match status" value="1"/>
</dbReference>